<dbReference type="InterPro" id="IPR027417">
    <property type="entry name" value="P-loop_NTPase"/>
</dbReference>
<evidence type="ECO:0000256" key="7">
    <source>
        <dbReference type="ARBA" id="ARBA00039043"/>
    </source>
</evidence>
<dbReference type="PANTHER" id="PTHR10513">
    <property type="entry name" value="DEOXYNUCLEOSIDE KINASE"/>
    <property type="match status" value="1"/>
</dbReference>
<dbReference type="InterPro" id="IPR050566">
    <property type="entry name" value="Deoxyribonucleoside_kinase"/>
</dbReference>
<reference evidence="11" key="2">
    <citation type="submission" date="2025-08" db="UniProtKB">
        <authorList>
            <consortium name="Ensembl"/>
        </authorList>
    </citation>
    <scope>IDENTIFICATION</scope>
</reference>
<dbReference type="GO" id="GO:0005524">
    <property type="term" value="F:ATP binding"/>
    <property type="evidence" value="ECO:0007669"/>
    <property type="project" value="UniProtKB-KW"/>
</dbReference>
<evidence type="ECO:0000313" key="11">
    <source>
        <dbReference type="Ensembl" id="ENSACAP00000040132.1"/>
    </source>
</evidence>
<dbReference type="PANTHER" id="PTHR10513:SF8">
    <property type="entry name" value="DEOXYGUANOSINE KINASE, MITOCHONDRIAL"/>
    <property type="match status" value="1"/>
</dbReference>
<evidence type="ECO:0000313" key="12">
    <source>
        <dbReference type="Proteomes" id="UP000001646"/>
    </source>
</evidence>
<gene>
    <name evidence="11" type="primary">DGUOK</name>
</gene>
<dbReference type="Bgee" id="ENSACAG00000028765">
    <property type="expression patterns" value="Expressed in kidney and 11 other cell types or tissues"/>
</dbReference>
<keyword evidence="5" id="KW-0418">Kinase</keyword>
<accession>A0A803TY42</accession>
<sequence length="288" mass="33126">MSRAVTQSFFFFFFFAEGLTINTNGYTPSLISLLSLPAVGKSTFVRLLRKAFPDWRMIPEPVSKWQKVQGPGPHPNSHPQGLGNLLQMVYQDPARWAYTFQTYSCLSRLKAQLEPLPTKHPNAHEAVQVFERSVYSDRYVFAKNLFETGHLAETEWLIYQDWHSFLLQAFEGQLGLHGFLYLRAPPEICMERLRRRARAEESGVQLQYLEQLHMQHENWLLEKSTQVHSESVRDAPVLLLDVTKDFESDPKEQGKLMSQVRGSLKLGFSDLFHCQLGLLHSSDSLGLQ</sequence>
<keyword evidence="6" id="KW-0067">ATP-binding</keyword>
<dbReference type="Pfam" id="PF01712">
    <property type="entry name" value="dNK"/>
    <property type="match status" value="1"/>
</dbReference>
<dbReference type="GO" id="GO:0005829">
    <property type="term" value="C:cytosol"/>
    <property type="evidence" value="ECO:0007669"/>
    <property type="project" value="Ensembl"/>
</dbReference>
<dbReference type="InParanoid" id="A0A803TY42"/>
<feature type="domain" description="Deoxynucleoside kinase" evidence="10">
    <location>
        <begin position="38"/>
        <end position="261"/>
    </location>
</feature>
<organism evidence="11 12">
    <name type="scientific">Anolis carolinensis</name>
    <name type="common">Green anole</name>
    <name type="synonym">American chameleon</name>
    <dbReference type="NCBI Taxonomy" id="28377"/>
    <lineage>
        <taxon>Eukaryota</taxon>
        <taxon>Metazoa</taxon>
        <taxon>Chordata</taxon>
        <taxon>Craniata</taxon>
        <taxon>Vertebrata</taxon>
        <taxon>Euteleostomi</taxon>
        <taxon>Lepidosauria</taxon>
        <taxon>Squamata</taxon>
        <taxon>Bifurcata</taxon>
        <taxon>Unidentata</taxon>
        <taxon>Episquamata</taxon>
        <taxon>Toxicofera</taxon>
        <taxon>Iguania</taxon>
        <taxon>Dactyloidae</taxon>
        <taxon>Anolis</taxon>
    </lineage>
</organism>
<comment type="subunit">
    <text evidence="2">Homodimer.</text>
</comment>
<feature type="signal peptide" evidence="9">
    <location>
        <begin position="1"/>
        <end position="20"/>
    </location>
</feature>
<evidence type="ECO:0000256" key="9">
    <source>
        <dbReference type="SAM" id="SignalP"/>
    </source>
</evidence>
<comment type="catalytic activity">
    <reaction evidence="8">
        <text>2'-deoxyguanosine + ATP = dGMP + ADP + H(+)</text>
        <dbReference type="Rhea" id="RHEA:19201"/>
        <dbReference type="ChEBI" id="CHEBI:15378"/>
        <dbReference type="ChEBI" id="CHEBI:17172"/>
        <dbReference type="ChEBI" id="CHEBI:30616"/>
        <dbReference type="ChEBI" id="CHEBI:57673"/>
        <dbReference type="ChEBI" id="CHEBI:456216"/>
        <dbReference type="EC" id="2.7.1.113"/>
    </reaction>
</comment>
<protein>
    <recommendedName>
        <fullName evidence="7">deoxyguanosine kinase</fullName>
        <ecNumber evidence="7">2.7.1.113</ecNumber>
    </recommendedName>
</protein>
<comment type="similarity">
    <text evidence="1">Belongs to the DCK/DGK family.</text>
</comment>
<dbReference type="GO" id="GO:0005739">
    <property type="term" value="C:mitochondrion"/>
    <property type="evidence" value="ECO:0000318"/>
    <property type="project" value="GO_Central"/>
</dbReference>
<dbReference type="Gene3D" id="3.40.50.300">
    <property type="entry name" value="P-loop containing nucleotide triphosphate hydrolases"/>
    <property type="match status" value="1"/>
</dbReference>
<evidence type="ECO:0000256" key="6">
    <source>
        <dbReference type="ARBA" id="ARBA00022840"/>
    </source>
</evidence>
<dbReference type="GO" id="GO:0046122">
    <property type="term" value="P:purine deoxyribonucleoside metabolic process"/>
    <property type="evidence" value="ECO:0007669"/>
    <property type="project" value="Ensembl"/>
</dbReference>
<keyword evidence="12" id="KW-1185">Reference proteome</keyword>
<dbReference type="AlphaFoldDB" id="A0A803TY42"/>
<proteinExistence type="inferred from homology"/>
<dbReference type="GO" id="GO:0106383">
    <property type="term" value="P:dAMP salvage"/>
    <property type="evidence" value="ECO:0007669"/>
    <property type="project" value="Ensembl"/>
</dbReference>
<evidence type="ECO:0000256" key="4">
    <source>
        <dbReference type="ARBA" id="ARBA00022741"/>
    </source>
</evidence>
<evidence type="ECO:0000256" key="5">
    <source>
        <dbReference type="ARBA" id="ARBA00022777"/>
    </source>
</evidence>
<reference evidence="11" key="3">
    <citation type="submission" date="2025-09" db="UniProtKB">
        <authorList>
            <consortium name="Ensembl"/>
        </authorList>
    </citation>
    <scope>IDENTIFICATION</scope>
</reference>
<dbReference type="GeneTree" id="ENSGT00940000159627"/>
<dbReference type="CDD" id="cd01673">
    <property type="entry name" value="dNK"/>
    <property type="match status" value="1"/>
</dbReference>
<reference evidence="11" key="1">
    <citation type="submission" date="2009-12" db="EMBL/GenBank/DDBJ databases">
        <title>The Genome Sequence of Anolis carolinensis (Green Anole Lizard).</title>
        <authorList>
            <consortium name="The Genome Sequencing Platform"/>
            <person name="Di Palma F."/>
            <person name="Alfoldi J."/>
            <person name="Heiman D."/>
            <person name="Young S."/>
            <person name="Grabherr M."/>
            <person name="Johnson J."/>
            <person name="Lander E.S."/>
            <person name="Lindblad-Toh K."/>
        </authorList>
    </citation>
    <scope>NUCLEOTIDE SEQUENCE [LARGE SCALE GENOMIC DNA]</scope>
    <source>
        <strain evidence="11">JBL SC #1</strain>
    </source>
</reference>
<evidence type="ECO:0000259" key="10">
    <source>
        <dbReference type="Pfam" id="PF01712"/>
    </source>
</evidence>
<keyword evidence="4" id="KW-0547">Nucleotide-binding</keyword>
<evidence type="ECO:0000256" key="1">
    <source>
        <dbReference type="ARBA" id="ARBA00007420"/>
    </source>
</evidence>
<dbReference type="GO" id="GO:0046070">
    <property type="term" value="P:dGTP metabolic process"/>
    <property type="evidence" value="ECO:0007669"/>
    <property type="project" value="Ensembl"/>
</dbReference>
<dbReference type="GO" id="GO:0005737">
    <property type="term" value="C:cytoplasm"/>
    <property type="evidence" value="ECO:0000318"/>
    <property type="project" value="GO_Central"/>
</dbReference>
<name>A0A803TY42_ANOCA</name>
<evidence type="ECO:0000256" key="2">
    <source>
        <dbReference type="ARBA" id="ARBA00011738"/>
    </source>
</evidence>
<feature type="chain" id="PRO_5032882837" description="deoxyguanosine kinase" evidence="9">
    <location>
        <begin position="21"/>
        <end position="288"/>
    </location>
</feature>
<dbReference type="SUPFAM" id="SSF52540">
    <property type="entry name" value="P-loop containing nucleoside triphosphate hydrolases"/>
    <property type="match status" value="1"/>
</dbReference>
<dbReference type="InterPro" id="IPR031314">
    <property type="entry name" value="DNK_dom"/>
</dbReference>
<keyword evidence="3" id="KW-0808">Transferase</keyword>
<dbReference type="EC" id="2.7.1.113" evidence="7"/>
<dbReference type="FunFam" id="3.40.50.300:FF:000461">
    <property type="entry name" value="Deoxycytidine kinase"/>
    <property type="match status" value="1"/>
</dbReference>
<keyword evidence="9" id="KW-0732">Signal</keyword>
<evidence type="ECO:0000256" key="8">
    <source>
        <dbReference type="ARBA" id="ARBA00047656"/>
    </source>
</evidence>
<dbReference type="GO" id="GO:0004138">
    <property type="term" value="F:deoxyguanosine kinase activity"/>
    <property type="evidence" value="ECO:0000318"/>
    <property type="project" value="GO_Central"/>
</dbReference>
<evidence type="ECO:0000256" key="3">
    <source>
        <dbReference type="ARBA" id="ARBA00022679"/>
    </source>
</evidence>
<dbReference type="Proteomes" id="UP000001646">
    <property type="component" value="Unplaced"/>
</dbReference>
<dbReference type="Ensembl" id="ENSACAT00000042379.1">
    <property type="protein sequence ID" value="ENSACAP00000040132.1"/>
    <property type="gene ID" value="ENSACAG00000028765.2"/>
</dbReference>